<name>A0A455SYL5_9CHLR</name>
<keyword evidence="3 7" id="KW-0479">Metal-binding</keyword>
<evidence type="ECO:0000256" key="6">
    <source>
        <dbReference type="ARBA" id="ARBA00034078"/>
    </source>
</evidence>
<dbReference type="FunFam" id="1.10.10.1590:FF:000001">
    <property type="entry name" value="NADH-quinone oxidoreductase subunit E"/>
    <property type="match status" value="1"/>
</dbReference>
<feature type="binding site" evidence="7">
    <location>
        <position position="125"/>
    </location>
    <ligand>
        <name>[2Fe-2S] cluster</name>
        <dbReference type="ChEBI" id="CHEBI:190135"/>
    </ligand>
</feature>
<evidence type="ECO:0000256" key="2">
    <source>
        <dbReference type="ARBA" id="ARBA00022714"/>
    </source>
</evidence>
<sequence length="182" mass="20081">MISEQAKQRMRELAARYPVARSAVMPALYIAQAEEGYISRAALEAVAEVLNMTVDDVESVATFYTMYYQRPPGKKVIKVCNSISCYLRGCDALIEQLERRLGIKRGETSPDGRYTLLTAECLASCGTAPVLQVNDEFVENLTPELVDRLVDQWEAELQSEGQRQSQGRGQVLGQRPSGAGGC</sequence>
<evidence type="ECO:0000256" key="8">
    <source>
        <dbReference type="SAM" id="MobiDB-lite"/>
    </source>
</evidence>
<dbReference type="CDD" id="cd03064">
    <property type="entry name" value="TRX_Fd_NuoE"/>
    <property type="match status" value="1"/>
</dbReference>
<feature type="binding site" evidence="7">
    <location>
        <position position="85"/>
    </location>
    <ligand>
        <name>[2Fe-2S] cluster</name>
        <dbReference type="ChEBI" id="CHEBI:190135"/>
    </ligand>
</feature>
<keyword evidence="5 7" id="KW-0411">Iron-sulfur</keyword>
<comment type="cofactor">
    <cofactor evidence="6">
        <name>[2Fe-2S] cluster</name>
        <dbReference type="ChEBI" id="CHEBI:190135"/>
    </cofactor>
</comment>
<dbReference type="InterPro" id="IPR036249">
    <property type="entry name" value="Thioredoxin-like_sf"/>
</dbReference>
<feature type="binding site" evidence="7">
    <location>
        <position position="80"/>
    </location>
    <ligand>
        <name>[2Fe-2S] cluster</name>
        <dbReference type="ChEBI" id="CHEBI:190135"/>
    </ligand>
</feature>
<dbReference type="GO" id="GO:0003954">
    <property type="term" value="F:NADH dehydrogenase activity"/>
    <property type="evidence" value="ECO:0007669"/>
    <property type="project" value="TreeGrafter"/>
</dbReference>
<accession>A0A455SYL5</accession>
<keyword evidence="4 7" id="KW-0408">Iron</keyword>
<feature type="region of interest" description="Disordered" evidence="8">
    <location>
        <begin position="159"/>
        <end position="182"/>
    </location>
</feature>
<dbReference type="Gene3D" id="3.40.30.10">
    <property type="entry name" value="Glutaredoxin"/>
    <property type="match status" value="1"/>
</dbReference>
<dbReference type="Gene3D" id="1.10.10.1590">
    <property type="entry name" value="NADH-quinone oxidoreductase subunit E"/>
    <property type="match status" value="1"/>
</dbReference>
<dbReference type="InterPro" id="IPR041921">
    <property type="entry name" value="NuoE_N"/>
</dbReference>
<evidence type="ECO:0000256" key="3">
    <source>
        <dbReference type="ARBA" id="ARBA00022723"/>
    </source>
</evidence>
<evidence type="ECO:0000256" key="1">
    <source>
        <dbReference type="ARBA" id="ARBA00010643"/>
    </source>
</evidence>
<dbReference type="PANTHER" id="PTHR10371:SF3">
    <property type="entry name" value="NADH DEHYDROGENASE [UBIQUINONE] FLAVOPROTEIN 2, MITOCHONDRIAL"/>
    <property type="match status" value="1"/>
</dbReference>
<gene>
    <name evidence="9" type="primary">nuoE</name>
    <name evidence="9" type="ORF">KTA_16360</name>
</gene>
<keyword evidence="2 7" id="KW-0001">2Fe-2S</keyword>
<dbReference type="InterPro" id="IPR002023">
    <property type="entry name" value="NuoE-like"/>
</dbReference>
<dbReference type="SUPFAM" id="SSF52833">
    <property type="entry name" value="Thioredoxin-like"/>
    <property type="match status" value="1"/>
</dbReference>
<dbReference type="AlphaFoldDB" id="A0A455SYL5"/>
<dbReference type="Pfam" id="PF01257">
    <property type="entry name" value="2Fe-2S_thioredx"/>
    <property type="match status" value="1"/>
</dbReference>
<dbReference type="GO" id="GO:0051537">
    <property type="term" value="F:2 iron, 2 sulfur cluster binding"/>
    <property type="evidence" value="ECO:0007669"/>
    <property type="project" value="UniProtKB-KW"/>
</dbReference>
<dbReference type="GO" id="GO:0046872">
    <property type="term" value="F:metal ion binding"/>
    <property type="evidence" value="ECO:0007669"/>
    <property type="project" value="UniProtKB-KW"/>
</dbReference>
<comment type="similarity">
    <text evidence="1">Belongs to the complex I 24 kDa subunit family.</text>
</comment>
<evidence type="ECO:0000256" key="5">
    <source>
        <dbReference type="ARBA" id="ARBA00023014"/>
    </source>
</evidence>
<evidence type="ECO:0000256" key="7">
    <source>
        <dbReference type="PIRSR" id="PIRSR000216-1"/>
    </source>
</evidence>
<evidence type="ECO:0000256" key="4">
    <source>
        <dbReference type="ARBA" id="ARBA00023004"/>
    </source>
</evidence>
<protein>
    <submittedName>
        <fullName evidence="9">NADH-quinone oxidoreductase subunit E</fullName>
    </submittedName>
</protein>
<evidence type="ECO:0000313" key="9">
    <source>
        <dbReference type="EMBL" id="BBH93437.1"/>
    </source>
</evidence>
<proteinExistence type="inferred from homology"/>
<dbReference type="PANTHER" id="PTHR10371">
    <property type="entry name" value="NADH DEHYDROGENASE UBIQUINONE FLAVOPROTEIN 2, MITOCHONDRIAL"/>
    <property type="match status" value="1"/>
</dbReference>
<dbReference type="NCBIfam" id="TIGR01958">
    <property type="entry name" value="nuoE_fam"/>
    <property type="match status" value="1"/>
</dbReference>
<comment type="cofactor">
    <cofactor evidence="7">
        <name>[2Fe-2S] cluster</name>
        <dbReference type="ChEBI" id="CHEBI:190135"/>
    </cofactor>
    <text evidence="7">Binds 1 [2Fe-2S] cluster.</text>
</comment>
<dbReference type="InterPro" id="IPR042128">
    <property type="entry name" value="NuoE_dom"/>
</dbReference>
<dbReference type="EMBL" id="AP019377">
    <property type="protein sequence ID" value="BBH93437.1"/>
    <property type="molecule type" value="Genomic_DNA"/>
</dbReference>
<dbReference type="PIRSF" id="PIRSF000216">
    <property type="entry name" value="NADH_DH_24kDa"/>
    <property type="match status" value="1"/>
</dbReference>
<dbReference type="NCBIfam" id="NF005722">
    <property type="entry name" value="PRK07539.1-2"/>
    <property type="match status" value="1"/>
</dbReference>
<reference evidence="9" key="1">
    <citation type="submission" date="2018-12" db="EMBL/GenBank/DDBJ databases">
        <title>Novel natural products biosynthetic potential of the class Ktedonobacteria.</title>
        <authorList>
            <person name="Zheng Y."/>
            <person name="Saitou A."/>
            <person name="Wang C.M."/>
            <person name="Toyoda A."/>
            <person name="Minakuchi Y."/>
            <person name="Sekiguchi Y."/>
            <person name="Ueda K."/>
            <person name="Takano H."/>
            <person name="Sakai Y."/>
            <person name="Yokota A."/>
            <person name="Yabe S."/>
        </authorList>
    </citation>
    <scope>NUCLEOTIDE SEQUENCE</scope>
    <source>
        <strain evidence="9">A3-2</strain>
    </source>
</reference>
<feature type="compositionally biased region" description="Low complexity" evidence="8">
    <location>
        <begin position="159"/>
        <end position="174"/>
    </location>
</feature>
<organism evidence="9">
    <name type="scientific">Thermogemmatispora argillosa</name>
    <dbReference type="NCBI Taxonomy" id="2045280"/>
    <lineage>
        <taxon>Bacteria</taxon>
        <taxon>Bacillati</taxon>
        <taxon>Chloroflexota</taxon>
        <taxon>Ktedonobacteria</taxon>
        <taxon>Thermogemmatisporales</taxon>
        <taxon>Thermogemmatisporaceae</taxon>
        <taxon>Thermogemmatispora</taxon>
    </lineage>
</organism>
<feature type="binding site" evidence="7">
    <location>
        <position position="121"/>
    </location>
    <ligand>
        <name>[2Fe-2S] cluster</name>
        <dbReference type="ChEBI" id="CHEBI:190135"/>
    </ligand>
</feature>